<sequence>MADNNDVDDKVLPSSARKSEVYIKGDDWDVPADVEENNLPPKLSESTATIALYETYHGRRNSTVWVGKSEKLKKWKGFGPKIVLEQLKSSRSYSAKFYITILLFIFGFSLCFIELGGNMKINQTAGVFMAMSLERWDLHVRISLKLLSWFGSKPPSLLLGFMVVTFILSMFVSNTATTIMLVPNAIQVIRGLAGEDAVNGAAAVQHASVARLEKAVLLAIAYSASIGGMASLIGSATNLVFAEQYRTIFPDAIEISFTKWLGFGIPIGVIICMFIYAYLYNRYIRTMPPLDKVEKNVFKTKYADLGVWTREQKIVGALFLIEIVLWLSRPGWSNFFPNPDDISDTTVGMFIGILLFVIPAKASNLSQDAIVDKSVDGSPKMTTILDWKTAVTLPWDIVLLLGGGFALAEGFSESGLSEWLGLELAKLNAMPVALFLFIFITVVIWLTEVTSNTATASIMVPIAASVAVALEVNPLTLMIPIVLACSCAFAMPIATPPNMIVFATGTVTMRDLNVAGLVLNPIASLVLLLGAYTFIPWVTGFPPEGWPSWAATSTFG</sequence>
<reference evidence="7 8" key="1">
    <citation type="submission" date="2024-10" db="EMBL/GenBank/DDBJ databases">
        <title>Updated reference genomes for cyclostephanoid diatoms.</title>
        <authorList>
            <person name="Roberts W.R."/>
            <person name="Alverson A.J."/>
        </authorList>
    </citation>
    <scope>NUCLEOTIDE SEQUENCE [LARGE SCALE GENOMIC DNA]</scope>
    <source>
        <strain evidence="7 8">AJA276-08</strain>
    </source>
</reference>
<evidence type="ECO:0000256" key="4">
    <source>
        <dbReference type="ARBA" id="ARBA00022989"/>
    </source>
</evidence>
<feature type="transmembrane region" description="Helical" evidence="6">
    <location>
        <begin position="260"/>
        <end position="279"/>
    </location>
</feature>
<feature type="transmembrane region" description="Helical" evidence="6">
    <location>
        <begin position="514"/>
        <end position="535"/>
    </location>
</feature>
<gene>
    <name evidence="7" type="ORF">ACHAW5_003105</name>
</gene>
<feature type="transmembrane region" description="Helical" evidence="6">
    <location>
        <begin position="428"/>
        <end position="446"/>
    </location>
</feature>
<dbReference type="InterPro" id="IPR031312">
    <property type="entry name" value="Na/sul_symport_CS"/>
</dbReference>
<dbReference type="AlphaFoldDB" id="A0ABD3MG68"/>
<evidence type="ECO:0000256" key="3">
    <source>
        <dbReference type="ARBA" id="ARBA00022692"/>
    </source>
</evidence>
<dbReference type="PROSITE" id="PS01271">
    <property type="entry name" value="NA_SULFATE"/>
    <property type="match status" value="1"/>
</dbReference>
<comment type="subcellular location">
    <subcellularLocation>
        <location evidence="1">Membrane</location>
        <topology evidence="1">Multi-pass membrane protein</topology>
    </subcellularLocation>
</comment>
<dbReference type="PANTHER" id="PTHR10283:SF82">
    <property type="entry name" value="SOLUTE CARRIER FAMILY 13 MEMBER 2"/>
    <property type="match status" value="1"/>
</dbReference>
<keyword evidence="8" id="KW-1185">Reference proteome</keyword>
<dbReference type="GO" id="GO:0016020">
    <property type="term" value="C:membrane"/>
    <property type="evidence" value="ECO:0007669"/>
    <property type="project" value="UniProtKB-SubCell"/>
</dbReference>
<evidence type="ECO:0000256" key="1">
    <source>
        <dbReference type="ARBA" id="ARBA00004141"/>
    </source>
</evidence>
<dbReference type="Proteomes" id="UP001530315">
    <property type="component" value="Unassembled WGS sequence"/>
</dbReference>
<keyword evidence="2" id="KW-0813">Transport</keyword>
<protein>
    <submittedName>
        <fullName evidence="7">Uncharacterized protein</fullName>
    </submittedName>
</protein>
<evidence type="ECO:0000256" key="6">
    <source>
        <dbReference type="SAM" id="Phobius"/>
    </source>
</evidence>
<evidence type="ECO:0000313" key="7">
    <source>
        <dbReference type="EMBL" id="KAL3762567.1"/>
    </source>
</evidence>
<accession>A0ABD3MG68</accession>
<feature type="transmembrane region" description="Helical" evidence="6">
    <location>
        <begin position="157"/>
        <end position="182"/>
    </location>
</feature>
<keyword evidence="4 6" id="KW-1133">Transmembrane helix</keyword>
<keyword evidence="5 6" id="KW-0472">Membrane</keyword>
<feature type="transmembrane region" description="Helical" evidence="6">
    <location>
        <begin position="314"/>
        <end position="332"/>
    </location>
</feature>
<feature type="transmembrane region" description="Helical" evidence="6">
    <location>
        <begin position="215"/>
        <end position="240"/>
    </location>
</feature>
<name>A0ABD3MG68_9STRA</name>
<feature type="transmembrane region" description="Helical" evidence="6">
    <location>
        <begin position="347"/>
        <end position="366"/>
    </location>
</feature>
<proteinExistence type="predicted"/>
<evidence type="ECO:0000256" key="2">
    <source>
        <dbReference type="ARBA" id="ARBA00022448"/>
    </source>
</evidence>
<dbReference type="InterPro" id="IPR001898">
    <property type="entry name" value="SLC13A/DASS"/>
</dbReference>
<feature type="transmembrane region" description="Helical" evidence="6">
    <location>
        <begin position="453"/>
        <end position="470"/>
    </location>
</feature>
<feature type="transmembrane region" description="Helical" evidence="6">
    <location>
        <begin position="387"/>
        <end position="408"/>
    </location>
</feature>
<dbReference type="Pfam" id="PF00939">
    <property type="entry name" value="Na_sulph_symp"/>
    <property type="match status" value="1"/>
</dbReference>
<dbReference type="PANTHER" id="PTHR10283">
    <property type="entry name" value="SOLUTE CARRIER FAMILY 13 MEMBER"/>
    <property type="match status" value="1"/>
</dbReference>
<keyword evidence="3 6" id="KW-0812">Transmembrane</keyword>
<comment type="caution">
    <text evidence="7">The sequence shown here is derived from an EMBL/GenBank/DDBJ whole genome shotgun (WGS) entry which is preliminary data.</text>
</comment>
<evidence type="ECO:0000256" key="5">
    <source>
        <dbReference type="ARBA" id="ARBA00023136"/>
    </source>
</evidence>
<feature type="transmembrane region" description="Helical" evidence="6">
    <location>
        <begin position="476"/>
        <end position="494"/>
    </location>
</feature>
<dbReference type="GO" id="GO:0015141">
    <property type="term" value="F:succinate transmembrane transporter activity"/>
    <property type="evidence" value="ECO:0007669"/>
    <property type="project" value="UniProtKB-ARBA"/>
</dbReference>
<organism evidence="7 8">
    <name type="scientific">Stephanodiscus triporus</name>
    <dbReference type="NCBI Taxonomy" id="2934178"/>
    <lineage>
        <taxon>Eukaryota</taxon>
        <taxon>Sar</taxon>
        <taxon>Stramenopiles</taxon>
        <taxon>Ochrophyta</taxon>
        <taxon>Bacillariophyta</taxon>
        <taxon>Coscinodiscophyceae</taxon>
        <taxon>Thalassiosirophycidae</taxon>
        <taxon>Stephanodiscales</taxon>
        <taxon>Stephanodiscaceae</taxon>
        <taxon>Stephanodiscus</taxon>
    </lineage>
</organism>
<dbReference type="EMBL" id="JALLAZ020001824">
    <property type="protein sequence ID" value="KAL3762567.1"/>
    <property type="molecule type" value="Genomic_DNA"/>
</dbReference>
<feature type="transmembrane region" description="Helical" evidence="6">
    <location>
        <begin position="97"/>
        <end position="115"/>
    </location>
</feature>
<evidence type="ECO:0000313" key="8">
    <source>
        <dbReference type="Proteomes" id="UP001530315"/>
    </source>
</evidence>